<dbReference type="EMBL" id="CXOJ01000013">
    <property type="protein sequence ID" value="CTP84385.1"/>
    <property type="molecule type" value="Genomic_DNA"/>
</dbReference>
<evidence type="ECO:0000256" key="1">
    <source>
        <dbReference type="SAM" id="Phobius"/>
    </source>
</evidence>
<dbReference type="AlphaFoldDB" id="A0A0K2ZLT8"/>
<protein>
    <submittedName>
        <fullName evidence="2">Putative membrane protein</fullName>
    </submittedName>
</protein>
<sequence>MSCAIAPEQATAPEQCRQQCRALGVARVQQMLEQSPPPSWRQEAERWLEEQALRSAQLTQWGVLAGIALALVGIVLVVAFFW</sequence>
<keyword evidence="1" id="KW-0472">Membrane</keyword>
<reference evidence="2 3" key="1">
    <citation type="submission" date="2015-07" db="EMBL/GenBank/DDBJ databases">
        <authorList>
            <person name="Noorani M."/>
        </authorList>
    </citation>
    <scope>NUCLEOTIDE SEQUENCE [LARGE SCALE GENOMIC DNA]</scope>
    <source>
        <strain evidence="2">LMG730</strain>
    </source>
</reference>
<dbReference type="Proteomes" id="UP000045978">
    <property type="component" value="Unassembled WGS sequence"/>
</dbReference>
<evidence type="ECO:0000313" key="2">
    <source>
        <dbReference type="EMBL" id="CTP84385.1"/>
    </source>
</evidence>
<organism evidence="2 3">
    <name type="scientific">Xanthomonas graminis pv. phlei</name>
    <dbReference type="NCBI Taxonomy" id="487906"/>
    <lineage>
        <taxon>Bacteria</taxon>
        <taxon>Pseudomonadati</taxon>
        <taxon>Pseudomonadota</taxon>
        <taxon>Gammaproteobacteria</taxon>
        <taxon>Lysobacterales</taxon>
        <taxon>Lysobacteraceae</taxon>
        <taxon>Xanthomonas</taxon>
        <taxon>Xanthomonas translucens group</taxon>
        <taxon>Xanthomonas graminis</taxon>
    </lineage>
</organism>
<keyword evidence="1" id="KW-1133">Transmembrane helix</keyword>
<accession>A0A0K2ZLT8</accession>
<gene>
    <name evidence="2" type="ORF">XTPLMG730_0766</name>
</gene>
<keyword evidence="1" id="KW-0812">Transmembrane</keyword>
<evidence type="ECO:0000313" key="3">
    <source>
        <dbReference type="Proteomes" id="UP000045978"/>
    </source>
</evidence>
<feature type="transmembrane region" description="Helical" evidence="1">
    <location>
        <begin position="61"/>
        <end position="81"/>
    </location>
</feature>
<name>A0A0K2ZLT8_9XANT</name>
<dbReference type="RefSeq" id="WP_053835885.1">
    <property type="nucleotide sequence ID" value="NZ_CP076251.1"/>
</dbReference>
<proteinExistence type="predicted"/>